<name>A0ABY9RNW1_9ACTN</name>
<accession>A0ABY9RNW1</accession>
<gene>
    <name evidence="1" type="ORF">RGF97_02030</name>
</gene>
<proteinExistence type="predicted"/>
<dbReference type="Proteomes" id="UP001250858">
    <property type="component" value="Chromosome"/>
</dbReference>
<reference evidence="1 2" key="1">
    <citation type="submission" date="2023-09" db="EMBL/GenBank/DDBJ databases">
        <title>Complete genome of Streptomyces roseicoloratus T14.</title>
        <authorList>
            <person name="Bashizi T."/>
            <person name="Kim M.-J."/>
            <person name="Lee G."/>
            <person name="Tagele S.B."/>
            <person name="Shin J.-H."/>
        </authorList>
    </citation>
    <scope>NUCLEOTIDE SEQUENCE [LARGE SCALE GENOMIC DNA]</scope>
    <source>
        <strain evidence="1 2">T14</strain>
    </source>
</reference>
<protein>
    <submittedName>
        <fullName evidence="1">Uncharacterized protein</fullName>
    </submittedName>
</protein>
<evidence type="ECO:0000313" key="2">
    <source>
        <dbReference type="Proteomes" id="UP001250858"/>
    </source>
</evidence>
<dbReference type="RefSeq" id="WP_128977002.1">
    <property type="nucleotide sequence ID" value="NZ_CP133762.1"/>
</dbReference>
<evidence type="ECO:0000313" key="1">
    <source>
        <dbReference type="EMBL" id="WMX43885.1"/>
    </source>
</evidence>
<dbReference type="EMBL" id="CP133762">
    <property type="protein sequence ID" value="WMX43885.1"/>
    <property type="molecule type" value="Genomic_DNA"/>
</dbReference>
<sequence length="87" mass="9347">MGEISVDRRQLDHLLADSASGYAAPYQEAFAALADSHRGRPVETIVPLLRAAAEEALLGFTPADLLDQARAISSGAPYQLRIRVTGR</sequence>
<organism evidence="1 2">
    <name type="scientific">Streptomyces roseicoloratus</name>
    <dbReference type="NCBI Taxonomy" id="2508722"/>
    <lineage>
        <taxon>Bacteria</taxon>
        <taxon>Bacillati</taxon>
        <taxon>Actinomycetota</taxon>
        <taxon>Actinomycetes</taxon>
        <taxon>Kitasatosporales</taxon>
        <taxon>Streptomycetaceae</taxon>
        <taxon>Streptomyces</taxon>
    </lineage>
</organism>
<keyword evidence="2" id="KW-1185">Reference proteome</keyword>